<evidence type="ECO:0000256" key="1">
    <source>
        <dbReference type="SAM" id="Phobius"/>
    </source>
</evidence>
<feature type="non-terminal residue" evidence="2">
    <location>
        <position position="1"/>
    </location>
</feature>
<keyword evidence="1" id="KW-1133">Transmembrane helix</keyword>
<name>A0A7J7LY24_9MAGN</name>
<keyword evidence="1" id="KW-0812">Transmembrane</keyword>
<organism evidence="2 3">
    <name type="scientific">Kingdonia uniflora</name>
    <dbReference type="NCBI Taxonomy" id="39325"/>
    <lineage>
        <taxon>Eukaryota</taxon>
        <taxon>Viridiplantae</taxon>
        <taxon>Streptophyta</taxon>
        <taxon>Embryophyta</taxon>
        <taxon>Tracheophyta</taxon>
        <taxon>Spermatophyta</taxon>
        <taxon>Magnoliopsida</taxon>
        <taxon>Ranunculales</taxon>
        <taxon>Circaeasteraceae</taxon>
        <taxon>Kingdonia</taxon>
    </lineage>
</organism>
<feature type="transmembrane region" description="Helical" evidence="1">
    <location>
        <begin position="12"/>
        <end position="37"/>
    </location>
</feature>
<protein>
    <submittedName>
        <fullName evidence="2">Uncharacterized protein</fullName>
    </submittedName>
</protein>
<dbReference type="Proteomes" id="UP000541444">
    <property type="component" value="Unassembled WGS sequence"/>
</dbReference>
<accession>A0A7J7LY24</accession>
<sequence length="98" mass="10871">SYLNFPTHSPKFSTSLTLTNCLPLSLFLSLSLSLSLFDELSLSLQKKNWRFNSRVRERINGINNRVRENESIEVPNLIEDKSGNFGGGSNLGVEGAAI</sequence>
<comment type="caution">
    <text evidence="2">The sequence shown here is derived from an EMBL/GenBank/DDBJ whole genome shotgun (WGS) entry which is preliminary data.</text>
</comment>
<gene>
    <name evidence="2" type="ORF">GIB67_021323</name>
</gene>
<proteinExistence type="predicted"/>
<evidence type="ECO:0000313" key="3">
    <source>
        <dbReference type="Proteomes" id="UP000541444"/>
    </source>
</evidence>
<dbReference type="EMBL" id="JACGCM010001902">
    <property type="protein sequence ID" value="KAF6147497.1"/>
    <property type="molecule type" value="Genomic_DNA"/>
</dbReference>
<reference evidence="2 3" key="1">
    <citation type="journal article" date="2020" name="IScience">
        <title>Genome Sequencing of the Endangered Kingdonia uniflora (Circaeasteraceae, Ranunculales) Reveals Potential Mechanisms of Evolutionary Specialization.</title>
        <authorList>
            <person name="Sun Y."/>
            <person name="Deng T."/>
            <person name="Zhang A."/>
            <person name="Moore M.J."/>
            <person name="Landis J.B."/>
            <person name="Lin N."/>
            <person name="Zhang H."/>
            <person name="Zhang X."/>
            <person name="Huang J."/>
            <person name="Zhang X."/>
            <person name="Sun H."/>
            <person name="Wang H."/>
        </authorList>
    </citation>
    <scope>NUCLEOTIDE SEQUENCE [LARGE SCALE GENOMIC DNA]</scope>
    <source>
        <strain evidence="2">TB1705</strain>
        <tissue evidence="2">Leaf</tissue>
    </source>
</reference>
<keyword evidence="1" id="KW-0472">Membrane</keyword>
<dbReference type="AlphaFoldDB" id="A0A7J7LY24"/>
<evidence type="ECO:0000313" key="2">
    <source>
        <dbReference type="EMBL" id="KAF6147497.1"/>
    </source>
</evidence>
<keyword evidence="3" id="KW-1185">Reference proteome</keyword>